<dbReference type="EMBL" id="MN740327">
    <property type="protein sequence ID" value="QHU00493.1"/>
    <property type="molecule type" value="Genomic_DNA"/>
</dbReference>
<protein>
    <submittedName>
        <fullName evidence="1">Uncharacterized protein</fullName>
    </submittedName>
</protein>
<organism evidence="1">
    <name type="scientific">viral metagenome</name>
    <dbReference type="NCBI Taxonomy" id="1070528"/>
    <lineage>
        <taxon>unclassified sequences</taxon>
        <taxon>metagenomes</taxon>
        <taxon>organismal metagenomes</taxon>
    </lineage>
</organism>
<accession>A0A6C0J598</accession>
<dbReference type="AlphaFoldDB" id="A0A6C0J598"/>
<proteinExistence type="predicted"/>
<reference evidence="1" key="1">
    <citation type="journal article" date="2020" name="Nature">
        <title>Giant virus diversity and host interactions through global metagenomics.</title>
        <authorList>
            <person name="Schulz F."/>
            <person name="Roux S."/>
            <person name="Paez-Espino D."/>
            <person name="Jungbluth S."/>
            <person name="Walsh D.A."/>
            <person name="Denef V.J."/>
            <person name="McMahon K.D."/>
            <person name="Konstantinidis K.T."/>
            <person name="Eloe-Fadrosh E.A."/>
            <person name="Kyrpides N.C."/>
            <person name="Woyke T."/>
        </authorList>
    </citation>
    <scope>NUCLEOTIDE SEQUENCE</scope>
    <source>
        <strain evidence="1">GVMAG-M-3300025860-20</strain>
    </source>
</reference>
<name>A0A6C0J598_9ZZZZ</name>
<evidence type="ECO:0000313" key="1">
    <source>
        <dbReference type="EMBL" id="QHU00493.1"/>
    </source>
</evidence>
<sequence length="125" mass="14720">MSKKYITFSSCNREHVINYYKSDVISEVKRTVLYDNTEFKYLYESVWDGNAYNENDILLLNYTSVVQALCELSDEEINYFFSYIFTGGKGYQEGDPENEWHTITISELPSDDSDVYKSFELYTIN</sequence>